<organism evidence="1 2">
    <name type="scientific">Ilyodon furcidens</name>
    <name type="common">goldbreast splitfin</name>
    <dbReference type="NCBI Taxonomy" id="33524"/>
    <lineage>
        <taxon>Eukaryota</taxon>
        <taxon>Metazoa</taxon>
        <taxon>Chordata</taxon>
        <taxon>Craniata</taxon>
        <taxon>Vertebrata</taxon>
        <taxon>Euteleostomi</taxon>
        <taxon>Actinopterygii</taxon>
        <taxon>Neopterygii</taxon>
        <taxon>Teleostei</taxon>
        <taxon>Neoteleostei</taxon>
        <taxon>Acanthomorphata</taxon>
        <taxon>Ovalentaria</taxon>
        <taxon>Atherinomorphae</taxon>
        <taxon>Cyprinodontiformes</taxon>
        <taxon>Goodeidae</taxon>
        <taxon>Ilyodon</taxon>
    </lineage>
</organism>
<name>A0ABV0UGX0_9TELE</name>
<evidence type="ECO:0000313" key="2">
    <source>
        <dbReference type="Proteomes" id="UP001482620"/>
    </source>
</evidence>
<reference evidence="1 2" key="1">
    <citation type="submission" date="2021-06" db="EMBL/GenBank/DDBJ databases">
        <authorList>
            <person name="Palmer J.M."/>
        </authorList>
    </citation>
    <scope>NUCLEOTIDE SEQUENCE [LARGE SCALE GENOMIC DNA]</scope>
    <source>
        <strain evidence="2">if_2019</strain>
        <tissue evidence="1">Muscle</tissue>
    </source>
</reference>
<accession>A0ABV0UGX0</accession>
<protein>
    <submittedName>
        <fullName evidence="1">Uncharacterized protein</fullName>
    </submittedName>
</protein>
<dbReference type="Proteomes" id="UP001482620">
    <property type="component" value="Unassembled WGS sequence"/>
</dbReference>
<dbReference type="EMBL" id="JAHRIQ010069893">
    <property type="protein sequence ID" value="MEQ2243358.1"/>
    <property type="molecule type" value="Genomic_DNA"/>
</dbReference>
<proteinExistence type="predicted"/>
<sequence length="71" mass="8311">MMHKASVYLNQVHRLCELLVMPGRKMKRYLQLEERVLCGLPEVVQHWVIESRSAYLGTEQQSVLFQQQPVG</sequence>
<evidence type="ECO:0000313" key="1">
    <source>
        <dbReference type="EMBL" id="MEQ2243358.1"/>
    </source>
</evidence>
<keyword evidence="2" id="KW-1185">Reference proteome</keyword>
<comment type="caution">
    <text evidence="1">The sequence shown here is derived from an EMBL/GenBank/DDBJ whole genome shotgun (WGS) entry which is preliminary data.</text>
</comment>
<gene>
    <name evidence="1" type="ORF">ILYODFUR_006254</name>
</gene>